<keyword evidence="1" id="KW-0812">Transmembrane</keyword>
<keyword evidence="1" id="KW-1133">Transmembrane helix</keyword>
<organism evidence="2 3">
    <name type="scientific">Suillus luteus UH-Slu-Lm8-n1</name>
    <dbReference type="NCBI Taxonomy" id="930992"/>
    <lineage>
        <taxon>Eukaryota</taxon>
        <taxon>Fungi</taxon>
        <taxon>Dikarya</taxon>
        <taxon>Basidiomycota</taxon>
        <taxon>Agaricomycotina</taxon>
        <taxon>Agaricomycetes</taxon>
        <taxon>Agaricomycetidae</taxon>
        <taxon>Boletales</taxon>
        <taxon>Suillineae</taxon>
        <taxon>Suillaceae</taxon>
        <taxon>Suillus</taxon>
    </lineage>
</organism>
<evidence type="ECO:0000256" key="1">
    <source>
        <dbReference type="SAM" id="Phobius"/>
    </source>
</evidence>
<keyword evidence="1" id="KW-0472">Membrane</keyword>
<evidence type="ECO:0000313" key="3">
    <source>
        <dbReference type="Proteomes" id="UP000054485"/>
    </source>
</evidence>
<dbReference type="InParanoid" id="A0A0D0A9T5"/>
<accession>A0A0D0A9T5</accession>
<dbReference type="AlphaFoldDB" id="A0A0D0A9T5"/>
<sequence length="58" mass="6743">MSMLRNLDRFTTRVVMCGLTYGLFIWYTLWAFLVMMHILSISVFSRRNLGGLISGCYS</sequence>
<evidence type="ECO:0000313" key="2">
    <source>
        <dbReference type="EMBL" id="KIK38506.1"/>
    </source>
</evidence>
<protein>
    <submittedName>
        <fullName evidence="2">Uncharacterized protein</fullName>
    </submittedName>
</protein>
<name>A0A0D0A9T5_9AGAM</name>
<dbReference type="Proteomes" id="UP000054485">
    <property type="component" value="Unassembled WGS sequence"/>
</dbReference>
<gene>
    <name evidence="2" type="ORF">CY34DRAFT_809269</name>
</gene>
<keyword evidence="3" id="KW-1185">Reference proteome</keyword>
<reference evidence="2 3" key="1">
    <citation type="submission" date="2014-04" db="EMBL/GenBank/DDBJ databases">
        <authorList>
            <consortium name="DOE Joint Genome Institute"/>
            <person name="Kuo A."/>
            <person name="Ruytinx J."/>
            <person name="Rineau F."/>
            <person name="Colpaert J."/>
            <person name="Kohler A."/>
            <person name="Nagy L.G."/>
            <person name="Floudas D."/>
            <person name="Copeland A."/>
            <person name="Barry K.W."/>
            <person name="Cichocki N."/>
            <person name="Veneault-Fourrey C."/>
            <person name="LaButti K."/>
            <person name="Lindquist E.A."/>
            <person name="Lipzen A."/>
            <person name="Lundell T."/>
            <person name="Morin E."/>
            <person name="Murat C."/>
            <person name="Sun H."/>
            <person name="Tunlid A."/>
            <person name="Henrissat B."/>
            <person name="Grigoriev I.V."/>
            <person name="Hibbett D.S."/>
            <person name="Martin F."/>
            <person name="Nordberg H.P."/>
            <person name="Cantor M.N."/>
            <person name="Hua S.X."/>
        </authorList>
    </citation>
    <scope>NUCLEOTIDE SEQUENCE [LARGE SCALE GENOMIC DNA]</scope>
    <source>
        <strain evidence="2 3">UH-Slu-Lm8-n1</strain>
    </source>
</reference>
<reference evidence="3" key="2">
    <citation type="submission" date="2015-01" db="EMBL/GenBank/DDBJ databases">
        <title>Evolutionary Origins and Diversification of the Mycorrhizal Mutualists.</title>
        <authorList>
            <consortium name="DOE Joint Genome Institute"/>
            <consortium name="Mycorrhizal Genomics Consortium"/>
            <person name="Kohler A."/>
            <person name="Kuo A."/>
            <person name="Nagy L.G."/>
            <person name="Floudas D."/>
            <person name="Copeland A."/>
            <person name="Barry K.W."/>
            <person name="Cichocki N."/>
            <person name="Veneault-Fourrey C."/>
            <person name="LaButti K."/>
            <person name="Lindquist E.A."/>
            <person name="Lipzen A."/>
            <person name="Lundell T."/>
            <person name="Morin E."/>
            <person name="Murat C."/>
            <person name="Riley R."/>
            <person name="Ohm R."/>
            <person name="Sun H."/>
            <person name="Tunlid A."/>
            <person name="Henrissat B."/>
            <person name="Grigoriev I.V."/>
            <person name="Hibbett D.S."/>
            <person name="Martin F."/>
        </authorList>
    </citation>
    <scope>NUCLEOTIDE SEQUENCE [LARGE SCALE GENOMIC DNA]</scope>
    <source>
        <strain evidence="3">UH-Slu-Lm8-n1</strain>
    </source>
</reference>
<proteinExistence type="predicted"/>
<feature type="non-terminal residue" evidence="2">
    <location>
        <position position="58"/>
    </location>
</feature>
<dbReference type="EMBL" id="KN835389">
    <property type="protein sequence ID" value="KIK38506.1"/>
    <property type="molecule type" value="Genomic_DNA"/>
</dbReference>
<dbReference type="HOGENOM" id="CLU_2984797_0_0_1"/>
<feature type="transmembrane region" description="Helical" evidence="1">
    <location>
        <begin position="20"/>
        <end position="44"/>
    </location>
</feature>